<organism evidence="10">
    <name type="scientific">Mustela putorius furo</name>
    <name type="common">European domestic ferret</name>
    <name type="synonym">Mustela furo</name>
    <dbReference type="NCBI Taxonomy" id="9669"/>
    <lineage>
        <taxon>Eukaryota</taxon>
        <taxon>Metazoa</taxon>
        <taxon>Chordata</taxon>
        <taxon>Craniata</taxon>
        <taxon>Vertebrata</taxon>
        <taxon>Euteleostomi</taxon>
        <taxon>Mammalia</taxon>
        <taxon>Eutheria</taxon>
        <taxon>Laurasiatheria</taxon>
        <taxon>Carnivora</taxon>
        <taxon>Caniformia</taxon>
        <taxon>Musteloidea</taxon>
        <taxon>Mustelidae</taxon>
        <taxon>Mustelinae</taxon>
        <taxon>Mustela</taxon>
    </lineage>
</organism>
<dbReference type="InterPro" id="IPR027413">
    <property type="entry name" value="GROEL-like_equatorial_sf"/>
</dbReference>
<evidence type="ECO:0000256" key="8">
    <source>
        <dbReference type="ARBA" id="ARBA00037436"/>
    </source>
</evidence>
<reference evidence="10" key="1">
    <citation type="submission" date="2024-06" db="UniProtKB">
        <authorList>
            <consortium name="Ensembl"/>
        </authorList>
    </citation>
    <scope>IDENTIFICATION</scope>
</reference>
<comment type="subunit">
    <text evidence="9">Homoheptamer arranged in a ring structure. The functional units of these chaperonins consist of heptameric rings of the large subunit Hsp60, which function as a back-to-back double ring. Interacts with 2 heptameric Hsp10 rings to form the symmetrical football complex. Interacts with HRAS. Interacts with ATAD3A. Interacts with ETFBKMT and EEF1AKMT3. Interacts with MFHAS1.</text>
</comment>
<protein>
    <recommendedName>
        <fullName evidence="3">60 kDa heat shock protein, mitochondrial</fullName>
        <ecNumber evidence="2">5.6.1.7</ecNumber>
    </recommendedName>
    <alternativeName>
        <fullName evidence="5">60 kDa chaperonin</fullName>
    </alternativeName>
    <alternativeName>
        <fullName evidence="7">Chaperonin 60</fullName>
    </alternativeName>
    <alternativeName>
        <fullName evidence="6">Heat shock protein 60</fullName>
    </alternativeName>
</protein>
<dbReference type="InterPro" id="IPR001844">
    <property type="entry name" value="Cpn60/GroEL"/>
</dbReference>
<dbReference type="FunFam" id="3.50.7.10:FF:000001">
    <property type="entry name" value="60 kDa chaperonin"/>
    <property type="match status" value="1"/>
</dbReference>
<dbReference type="InterPro" id="IPR027409">
    <property type="entry name" value="GroEL-like_apical_dom_sf"/>
</dbReference>
<evidence type="ECO:0000256" key="5">
    <source>
        <dbReference type="ARBA" id="ARBA00029756"/>
    </source>
</evidence>
<evidence type="ECO:0000256" key="9">
    <source>
        <dbReference type="ARBA" id="ARBA00046475"/>
    </source>
</evidence>
<name>M3YLQ9_MUSPF</name>
<dbReference type="EC" id="5.6.1.7" evidence="2"/>
<evidence type="ECO:0000313" key="10">
    <source>
        <dbReference type="Ensembl" id="ENSMPUP00000012266.1"/>
    </source>
</evidence>
<sequence length="282" mass="30775">GIDLLANVVALTMEPKGKTVITEQSWKIPKKTIDDVANNNFEETGDRTTTTTVLTHSTAKEGFEKIKGANPVEIRRPVTLAVDPGTAELKKQPSLIIEITEGMKFDQGYISLHFTNTSKGQQCEFQDACILFSEKKISSVQSIIPALKIANVSCKSLVIIAEDVNGEALNTLVLSRLKVGLQVIAVKAPGFGDNRKKQLKDMSIAPGSAVFAEDLTSQNEKVRRLKLKNVFQEIIEQLDIITRKYEKEKVTDTLKGIRAAVEKIALGGGCALLHCILTLGSI</sequence>
<proteinExistence type="inferred from homology"/>
<dbReference type="Gene3D" id="1.10.560.10">
    <property type="entry name" value="GroEL-like equatorial domain"/>
    <property type="match status" value="1"/>
</dbReference>
<accession>M3YLQ9</accession>
<dbReference type="GO" id="GO:0140662">
    <property type="term" value="F:ATP-dependent protein folding chaperone"/>
    <property type="evidence" value="ECO:0007669"/>
    <property type="project" value="InterPro"/>
</dbReference>
<dbReference type="AlphaFoldDB" id="M3YLQ9"/>
<evidence type="ECO:0000256" key="1">
    <source>
        <dbReference type="ARBA" id="ARBA00006607"/>
    </source>
</evidence>
<dbReference type="PANTHER" id="PTHR45633">
    <property type="entry name" value="60 KDA HEAT SHOCK PROTEIN, MITOCHONDRIAL"/>
    <property type="match status" value="1"/>
</dbReference>
<comment type="similarity">
    <text evidence="1">Belongs to the chaperonin (HSP60) family.</text>
</comment>
<dbReference type="GO" id="GO:0042026">
    <property type="term" value="P:protein refolding"/>
    <property type="evidence" value="ECO:0007669"/>
    <property type="project" value="InterPro"/>
</dbReference>
<dbReference type="Gene3D" id="3.50.7.10">
    <property type="entry name" value="GroEL"/>
    <property type="match status" value="1"/>
</dbReference>
<dbReference type="Ensembl" id="ENSMPUT00000012466.1">
    <property type="protein sequence ID" value="ENSMPUP00000012266.1"/>
    <property type="gene ID" value="ENSMPUG00000012359.1"/>
</dbReference>
<dbReference type="SUPFAM" id="SSF52029">
    <property type="entry name" value="GroEL apical domain-like"/>
    <property type="match status" value="1"/>
</dbReference>
<dbReference type="HOGENOM" id="CLU_016503_6_0_1"/>
<evidence type="ECO:0000256" key="3">
    <source>
        <dbReference type="ARBA" id="ARBA00019981"/>
    </source>
</evidence>
<dbReference type="SUPFAM" id="SSF48592">
    <property type="entry name" value="GroEL equatorial domain-like"/>
    <property type="match status" value="1"/>
</dbReference>
<dbReference type="GeneTree" id="ENSGT00390000005727"/>
<comment type="function">
    <text evidence="8">Chaperonin implicated in mitochondrial protein import and macromolecular assembly. Together with Hsp10, facilitates the correct folding of imported proteins. May also prevent misfolding and promote the refolding and proper assembly of unfolded polypeptides generated under stress conditions in the mitochondrial matrix. The functional units of these chaperonins consist of heptameric rings of the large subunit Hsp60, which function as a back-to-back double ring. In a cyclic reaction, Hsp60 ring complexes bind one unfolded substrate protein per ring, followed by the binding of ATP and association with 2 heptameric rings of the co-chaperonin Hsp10. This leads to sequestration of the substrate protein in the inner cavity of Hsp60 where, for a certain period of time, it can fold undisturbed by other cell components. Synchronous hydrolysis of ATP in all Hsp60 subunits results in the dissociation of the chaperonin rings and the release of ADP and the folded substrate protein.</text>
</comment>
<dbReference type="EMBL" id="AEYP01037290">
    <property type="status" value="NOT_ANNOTATED_CDS"/>
    <property type="molecule type" value="Genomic_DNA"/>
</dbReference>
<keyword evidence="4" id="KW-0143">Chaperone</keyword>
<evidence type="ECO:0000256" key="4">
    <source>
        <dbReference type="ARBA" id="ARBA00023186"/>
    </source>
</evidence>
<evidence type="ECO:0000256" key="6">
    <source>
        <dbReference type="ARBA" id="ARBA00030005"/>
    </source>
</evidence>
<dbReference type="GO" id="GO:0005832">
    <property type="term" value="C:chaperonin-containing T-complex"/>
    <property type="evidence" value="ECO:0007669"/>
    <property type="project" value="UniProtKB-ARBA"/>
</dbReference>
<evidence type="ECO:0000256" key="2">
    <source>
        <dbReference type="ARBA" id="ARBA00012198"/>
    </source>
</evidence>
<evidence type="ECO:0000256" key="7">
    <source>
        <dbReference type="ARBA" id="ARBA00031799"/>
    </source>
</evidence>